<dbReference type="EMBL" id="CAVK010000124">
    <property type="protein sequence ID" value="CCW18214.1"/>
    <property type="molecule type" value="Genomic_DNA"/>
</dbReference>
<keyword evidence="5" id="KW-1185">Reference proteome</keyword>
<dbReference type="Gene3D" id="3.30.930.30">
    <property type="match status" value="1"/>
</dbReference>
<name>N1MND5_9SPHN</name>
<evidence type="ECO:0000313" key="5">
    <source>
        <dbReference type="Proteomes" id="UP000013201"/>
    </source>
</evidence>
<dbReference type="NCBIfam" id="NF041496">
    <property type="entry name" value="MobQ"/>
    <property type="match status" value="1"/>
</dbReference>
<dbReference type="Proteomes" id="UP000013201">
    <property type="component" value="Unassembled WGS sequence"/>
</dbReference>
<evidence type="ECO:0000313" key="4">
    <source>
        <dbReference type="EMBL" id="CCW18214.1"/>
    </source>
</evidence>
<evidence type="ECO:0000256" key="1">
    <source>
        <dbReference type="ARBA" id="ARBA00010873"/>
    </source>
</evidence>
<comment type="similarity">
    <text evidence="1">Belongs to the MobA/MobL family.</text>
</comment>
<protein>
    <submittedName>
        <fullName evidence="4">Conjugal transfer protein TraA</fullName>
    </submittedName>
</protein>
<dbReference type="Pfam" id="PF03389">
    <property type="entry name" value="MobA_MobL"/>
    <property type="match status" value="1"/>
</dbReference>
<keyword evidence="2" id="KW-0184">Conjugation</keyword>
<evidence type="ECO:0000259" key="3">
    <source>
        <dbReference type="Pfam" id="PF03389"/>
    </source>
</evidence>
<organism evidence="4 5">
    <name type="scientific">Sphingobium indicum BiD32</name>
    <dbReference type="NCBI Taxonomy" id="1301087"/>
    <lineage>
        <taxon>Bacteria</taxon>
        <taxon>Pseudomonadati</taxon>
        <taxon>Pseudomonadota</taxon>
        <taxon>Alphaproteobacteria</taxon>
        <taxon>Sphingomonadales</taxon>
        <taxon>Sphingomonadaceae</taxon>
        <taxon>Sphingobium</taxon>
    </lineage>
</organism>
<gene>
    <name evidence="4" type="ORF">EBBID32_25650</name>
</gene>
<evidence type="ECO:0000256" key="2">
    <source>
        <dbReference type="ARBA" id="ARBA00022971"/>
    </source>
</evidence>
<comment type="caution">
    <text evidence="4">The sequence shown here is derived from an EMBL/GenBank/DDBJ whole genome shotgun (WGS) entry which is preliminary data.</text>
</comment>
<reference evidence="4 5" key="1">
    <citation type="submission" date="2013-03" db="EMBL/GenBank/DDBJ databases">
        <authorList>
            <person name="Le V."/>
        </authorList>
    </citation>
    <scope>NUCLEOTIDE SEQUENCE [LARGE SCALE GENOMIC DNA]</scope>
    <source>
        <strain evidence="4 5">BiD32</strain>
    </source>
</reference>
<dbReference type="InterPro" id="IPR005053">
    <property type="entry name" value="MobA_MobL"/>
</dbReference>
<feature type="domain" description="MobA/MobL protein" evidence="3">
    <location>
        <begin position="17"/>
        <end position="216"/>
    </location>
</feature>
<accession>N1MND5</accession>
<dbReference type="AlphaFoldDB" id="N1MND5"/>
<sequence>MAIFHFSVQVISRAAGRSAVSAAAYRAGERLHDERLDRDHDFRARSGVEHSEIMLPEGAPDHWHDRERLWNDVEAFEKRKDAQLAREVEFAIPREMTKAQGIELARDFVSAQFVDRGMIADLNVHWDMRADGQPKPHAHVMLTMREVVQRDDGTAGFGAKVREWNDHENVERWRERWETHVNTRLAELDIDARIDHRSLADQGIDLEPQSKIGGPATGWRPRGWKPIAPRCTARLRGRMANASLPIQISLSTPSPTNKRHSPTAIWRCSFTGIATDRSSSTPLCARYAARRT</sequence>
<reference evidence="5" key="2">
    <citation type="submission" date="2013-04" db="EMBL/GenBank/DDBJ databases">
        <title>Bisphenol A degrading Sphingobium sp. strain BiD32.</title>
        <authorList>
            <person name="Nielsen J.L."/>
            <person name="Zhou N.A."/>
            <person name="Kjeldal H."/>
        </authorList>
    </citation>
    <scope>NUCLEOTIDE SEQUENCE [LARGE SCALE GENOMIC DNA]</scope>
    <source>
        <strain evidence="5">BiD32</strain>
    </source>
</reference>
<proteinExistence type="inferred from homology"/>